<name>A0A813Q5Q4_9BILA</name>
<keyword evidence="2" id="KW-1185">Reference proteome</keyword>
<dbReference type="Proteomes" id="UP000663879">
    <property type="component" value="Unassembled WGS sequence"/>
</dbReference>
<dbReference type="AlphaFoldDB" id="A0A813Q5Q4"/>
<organism evidence="1 2">
    <name type="scientific">Brachionus calyciflorus</name>
    <dbReference type="NCBI Taxonomy" id="104777"/>
    <lineage>
        <taxon>Eukaryota</taxon>
        <taxon>Metazoa</taxon>
        <taxon>Spiralia</taxon>
        <taxon>Gnathifera</taxon>
        <taxon>Rotifera</taxon>
        <taxon>Eurotatoria</taxon>
        <taxon>Monogononta</taxon>
        <taxon>Pseudotrocha</taxon>
        <taxon>Ploima</taxon>
        <taxon>Brachionidae</taxon>
        <taxon>Brachionus</taxon>
    </lineage>
</organism>
<dbReference type="EMBL" id="CAJNOC010000445">
    <property type="protein sequence ID" value="CAF0762519.1"/>
    <property type="molecule type" value="Genomic_DNA"/>
</dbReference>
<gene>
    <name evidence="1" type="ORF">OXX778_LOCUS4511</name>
</gene>
<evidence type="ECO:0000313" key="2">
    <source>
        <dbReference type="Proteomes" id="UP000663879"/>
    </source>
</evidence>
<protein>
    <submittedName>
        <fullName evidence="1">Uncharacterized protein</fullName>
    </submittedName>
</protein>
<sequence length="229" mass="27616">METKLYSTIKEKIIHRIYSIYKAPRIIYIDTSGIYVNKKAPYPSETESFEDMDWERDKMLTQKLKQSSYGDLQFHIGIINIKHLDSREILDNLYVDKIRQSNSKNFERISIEKALEHFDIELSCDMDFYLNNKHEIEVDLNKKNVNFDLKNDYQMRRLEKELFYNQMCKLFGDKEDTSDDFVKQEDEDEKIYYEKAFILKDFHVLFMDGNYLKATARRGNFYLLFSFVN</sequence>
<dbReference type="OrthoDB" id="10012661at2759"/>
<reference evidence="1" key="1">
    <citation type="submission" date="2021-02" db="EMBL/GenBank/DDBJ databases">
        <authorList>
            <person name="Nowell W R."/>
        </authorList>
    </citation>
    <scope>NUCLEOTIDE SEQUENCE</scope>
    <source>
        <strain evidence="1">Ploen Becks lab</strain>
    </source>
</reference>
<comment type="caution">
    <text evidence="1">The sequence shown here is derived from an EMBL/GenBank/DDBJ whole genome shotgun (WGS) entry which is preliminary data.</text>
</comment>
<evidence type="ECO:0000313" key="1">
    <source>
        <dbReference type="EMBL" id="CAF0762519.1"/>
    </source>
</evidence>
<proteinExistence type="predicted"/>
<accession>A0A813Q5Q4</accession>